<proteinExistence type="inferred from homology"/>
<dbReference type="InterPro" id="IPR003782">
    <property type="entry name" value="SCO1/SenC"/>
</dbReference>
<gene>
    <name evidence="3" type="ORF">GCM10022222_31780</name>
</gene>
<comment type="similarity">
    <text evidence="1">Belongs to the SCO1/2 family.</text>
</comment>
<evidence type="ECO:0000256" key="1">
    <source>
        <dbReference type="ARBA" id="ARBA00010996"/>
    </source>
</evidence>
<dbReference type="InterPro" id="IPR036249">
    <property type="entry name" value="Thioredoxin-like_sf"/>
</dbReference>
<dbReference type="Pfam" id="PF02630">
    <property type="entry name" value="SCO1-SenC"/>
    <property type="match status" value="1"/>
</dbReference>
<dbReference type="Gene3D" id="3.40.30.10">
    <property type="entry name" value="Glutaredoxin"/>
    <property type="match status" value="1"/>
</dbReference>
<protein>
    <submittedName>
        <fullName evidence="3">Uncharacterized protein</fullName>
    </submittedName>
</protein>
<keyword evidence="4" id="KW-1185">Reference proteome</keyword>
<accession>A0ABP6W7G5</accession>
<comment type="caution">
    <text evidence="3">The sequence shown here is derived from an EMBL/GenBank/DDBJ whole genome shotgun (WGS) entry which is preliminary data.</text>
</comment>
<dbReference type="CDD" id="cd02968">
    <property type="entry name" value="SCO"/>
    <property type="match status" value="1"/>
</dbReference>
<dbReference type="EMBL" id="BAAAZN010000006">
    <property type="protein sequence ID" value="GAA3545784.1"/>
    <property type="molecule type" value="Genomic_DNA"/>
</dbReference>
<evidence type="ECO:0000313" key="3">
    <source>
        <dbReference type="EMBL" id="GAA3545784.1"/>
    </source>
</evidence>
<dbReference type="PANTHER" id="PTHR12151:SF25">
    <property type="entry name" value="LINALOOL DEHYDRATASE_ISOMERASE DOMAIN-CONTAINING PROTEIN"/>
    <property type="match status" value="1"/>
</dbReference>
<feature type="region of interest" description="Disordered" evidence="2">
    <location>
        <begin position="1"/>
        <end position="20"/>
    </location>
</feature>
<reference evidence="4" key="1">
    <citation type="journal article" date="2019" name="Int. J. Syst. Evol. Microbiol.">
        <title>The Global Catalogue of Microorganisms (GCM) 10K type strain sequencing project: providing services to taxonomists for standard genome sequencing and annotation.</title>
        <authorList>
            <consortium name="The Broad Institute Genomics Platform"/>
            <consortium name="The Broad Institute Genome Sequencing Center for Infectious Disease"/>
            <person name="Wu L."/>
            <person name="Ma J."/>
        </authorList>
    </citation>
    <scope>NUCLEOTIDE SEQUENCE [LARGE SCALE GENOMIC DNA]</scope>
    <source>
        <strain evidence="4">JCM 16898</strain>
    </source>
</reference>
<organism evidence="3 4">
    <name type="scientific">Amycolatopsis ultiminotia</name>
    <dbReference type="NCBI Taxonomy" id="543629"/>
    <lineage>
        <taxon>Bacteria</taxon>
        <taxon>Bacillati</taxon>
        <taxon>Actinomycetota</taxon>
        <taxon>Actinomycetes</taxon>
        <taxon>Pseudonocardiales</taxon>
        <taxon>Pseudonocardiaceae</taxon>
        <taxon>Amycolatopsis</taxon>
    </lineage>
</organism>
<dbReference type="PANTHER" id="PTHR12151">
    <property type="entry name" value="ELECTRON TRANSPORT PROTIN SCO1/SENC FAMILY MEMBER"/>
    <property type="match status" value="1"/>
</dbReference>
<name>A0ABP6W7G5_9PSEU</name>
<evidence type="ECO:0000313" key="4">
    <source>
        <dbReference type="Proteomes" id="UP001500689"/>
    </source>
</evidence>
<dbReference type="Proteomes" id="UP001500689">
    <property type="component" value="Unassembled WGS sequence"/>
</dbReference>
<dbReference type="SUPFAM" id="SSF52833">
    <property type="entry name" value="Thioredoxin-like"/>
    <property type="match status" value="1"/>
</dbReference>
<sequence>MPIPHARVGGHFELTDHLGERVTPERYRGPLCPAVLSRNSRALDLLGRDADEIRPLYITVDPDRDTPEVLAEYLRDRHPRYTGLTGTAEELAAGLTEEIERRRRNG</sequence>
<evidence type="ECO:0000256" key="2">
    <source>
        <dbReference type="SAM" id="MobiDB-lite"/>
    </source>
</evidence>